<evidence type="ECO:0000256" key="1">
    <source>
        <dbReference type="ARBA" id="ARBA00004571"/>
    </source>
</evidence>
<comment type="similarity">
    <text evidence="7">Belongs to the TonB-dependent receptor family.</text>
</comment>
<proteinExistence type="inferred from homology"/>
<dbReference type="InterPro" id="IPR012910">
    <property type="entry name" value="Plug_dom"/>
</dbReference>
<sequence>MSGSRLKKLWNGLAVALLIVADLSISYPLFANQENTVSLRVQNAPLHSVFTEIRKQTGLIVFYNNQVLNDKDRVSVNVVNERIEKVMHQLLRGKSVSFRIDNEYIIISRQEAEKPAEKTLVADTIPGRTVVGKVVSKEDGSPLLNVTVMIPSSGRGTATDAKGQFRLVAEPGDSIRFSYVGRSPVTVLYSGQPMMSILMESGSENMLNDVVVTGFQNIDKKKFSGAATRIKADDAKLNGVVDVSRMLEGRAAGVSVQNVSGTFGTAPKVRVRGATSINGDNKPLWVVDGVVLEDIVNISNDQLTSGDPTTLLGSAVAGLNANDIESFEILKDAAATALYGARAMNGVVVITTKRGKAGKPVITYTGNFSTYLKPQYADYNIMNSGKQMSVLAELERKGLLTSDILSRGDVGVYGKYFDLLNDYSESGFPVENTPEAKQEFLLRYAKANTNWYDLLFQNNFMQEHSVSVSTGTDKSQSYFSTSYYGDNGWTIADKVSRYTLNFRNNYKFSDKVSTGFSTLASMRRQKAPGSLSRNSNPVEGQYDREFDINPFSYALNTSRTLTAYDEHGNLEYFRRNFAPFNIINELENNYIDLNILDARLQGDLSWKINRNLRYEFVGALRFVKSSREHQITEKSNMANAYRANENATIAQNNKFLYRDPENPNAEPQVVLPYGGFYNRTEDQMFNYDIRNNLNFNKTFNEVHNINVLVGHQVKYTDRQNASNTGYGYQYGNGGNPFIDYRILKQTIESNFPYYSMMKDYDRFGAFYADAHYTFNNKYNIGGTVRYEGSNKLGESESARWLPTWSVSGSWNVDQEKFMRNADWLDYLTVRGSYGLTASMGPATNSGVVLQNANTNRTHLNERESVIKLMNLQNDDLTWEKLYAGNIGFDAGFLKRRLTLTLDLYDRKSFDLISIIKTSGIGGEMYKAANYADMSSKGLEVMIGGEIIRKKDWGWRANFTMGYNTNKITTAKNIPTIFDLVGAEGGNKEGYPVRSLFSIQYKGLDPNSGYPLFLNEKGEISPSVYLQDDSTQFLKYEGPVDPPYTGGLNNTFRYKNLSLNIFLTYQFGNRIRLYPAFRTAYTDFDAMPNEFFDRWVQKGEEAQTSVPSIVDAFEQLLISGAYPYNNYNYSDARTASGAFVRLKSVSLSYLLPNRLMGRTGINNVSFALSANNLWLIYADKKLNGQDPEFFNTGGVAQPIQRQITFSVKMAL</sequence>
<evidence type="ECO:0000259" key="8">
    <source>
        <dbReference type="SMART" id="SM00965"/>
    </source>
</evidence>
<evidence type="ECO:0000256" key="5">
    <source>
        <dbReference type="ARBA" id="ARBA00023136"/>
    </source>
</evidence>
<dbReference type="GO" id="GO:0009279">
    <property type="term" value="C:cell outer membrane"/>
    <property type="evidence" value="ECO:0007669"/>
    <property type="project" value="UniProtKB-SubCell"/>
</dbReference>
<name>A0A0E9MZN6_9BACT</name>
<dbReference type="InterPro" id="IPR011662">
    <property type="entry name" value="Secretin/TonB_short_N"/>
</dbReference>
<keyword evidence="2 7" id="KW-0813">Transport</keyword>
<dbReference type="Pfam" id="PF13715">
    <property type="entry name" value="CarbopepD_reg_2"/>
    <property type="match status" value="1"/>
</dbReference>
<dbReference type="Gene3D" id="3.55.50.30">
    <property type="match status" value="1"/>
</dbReference>
<dbReference type="SMART" id="SM00965">
    <property type="entry name" value="STN"/>
    <property type="match status" value="1"/>
</dbReference>
<dbReference type="SUPFAM" id="SSF49464">
    <property type="entry name" value="Carboxypeptidase regulatory domain-like"/>
    <property type="match status" value="1"/>
</dbReference>
<dbReference type="STRING" id="1220578.FPE01S_01_16000"/>
<dbReference type="NCBIfam" id="TIGR04057">
    <property type="entry name" value="SusC_RagA_signa"/>
    <property type="match status" value="1"/>
</dbReference>
<dbReference type="InterPro" id="IPR008969">
    <property type="entry name" value="CarboxyPept-like_regulatory"/>
</dbReference>
<evidence type="ECO:0000256" key="2">
    <source>
        <dbReference type="ARBA" id="ARBA00022448"/>
    </source>
</evidence>
<keyword evidence="4 7" id="KW-0812">Transmembrane</keyword>
<keyword evidence="10" id="KW-1185">Reference proteome</keyword>
<dbReference type="InterPro" id="IPR037066">
    <property type="entry name" value="Plug_dom_sf"/>
</dbReference>
<dbReference type="SUPFAM" id="SSF56935">
    <property type="entry name" value="Porins"/>
    <property type="match status" value="1"/>
</dbReference>
<protein>
    <submittedName>
        <fullName evidence="9">Putative TonB-dependent receptor</fullName>
    </submittedName>
</protein>
<reference evidence="9 10" key="1">
    <citation type="submission" date="2015-04" db="EMBL/GenBank/DDBJ databases">
        <title>Whole genome shotgun sequence of Flavihumibacter petaseus NBRC 106054.</title>
        <authorList>
            <person name="Miyazawa S."/>
            <person name="Hosoyama A."/>
            <person name="Hashimoto M."/>
            <person name="Noguchi M."/>
            <person name="Tsuchikane K."/>
            <person name="Ohji S."/>
            <person name="Yamazoe A."/>
            <person name="Ichikawa N."/>
            <person name="Kimura A."/>
            <person name="Fujita N."/>
        </authorList>
    </citation>
    <scope>NUCLEOTIDE SEQUENCE [LARGE SCALE GENOMIC DNA]</scope>
    <source>
        <strain evidence="9 10">NBRC 106054</strain>
    </source>
</reference>
<keyword evidence="9" id="KW-0675">Receptor</keyword>
<keyword evidence="3 7" id="KW-1134">Transmembrane beta strand</keyword>
<dbReference type="AlphaFoldDB" id="A0A0E9MZN6"/>
<dbReference type="InterPro" id="IPR039426">
    <property type="entry name" value="TonB-dep_rcpt-like"/>
</dbReference>
<comment type="caution">
    <text evidence="9">The sequence shown here is derived from an EMBL/GenBank/DDBJ whole genome shotgun (WGS) entry which is preliminary data.</text>
</comment>
<dbReference type="Gene3D" id="2.170.130.10">
    <property type="entry name" value="TonB-dependent receptor, plug domain"/>
    <property type="match status" value="1"/>
</dbReference>
<evidence type="ECO:0000256" key="4">
    <source>
        <dbReference type="ARBA" id="ARBA00022692"/>
    </source>
</evidence>
<accession>A0A0E9MZN6</accession>
<dbReference type="Gene3D" id="2.40.170.20">
    <property type="entry name" value="TonB-dependent receptor, beta-barrel domain"/>
    <property type="match status" value="1"/>
</dbReference>
<dbReference type="InterPro" id="IPR036942">
    <property type="entry name" value="Beta-barrel_TonB_sf"/>
</dbReference>
<comment type="subcellular location">
    <subcellularLocation>
        <location evidence="1 7">Cell outer membrane</location>
        <topology evidence="1 7">Multi-pass membrane protein</topology>
    </subcellularLocation>
</comment>
<dbReference type="Proteomes" id="UP000033121">
    <property type="component" value="Unassembled WGS sequence"/>
</dbReference>
<dbReference type="InterPro" id="IPR023997">
    <property type="entry name" value="TonB-dep_OMP_SusC/RagA_CS"/>
</dbReference>
<dbReference type="NCBIfam" id="TIGR04056">
    <property type="entry name" value="OMP_RagA_SusC"/>
    <property type="match status" value="1"/>
</dbReference>
<evidence type="ECO:0000256" key="6">
    <source>
        <dbReference type="ARBA" id="ARBA00023237"/>
    </source>
</evidence>
<dbReference type="Pfam" id="PF07715">
    <property type="entry name" value="Plug"/>
    <property type="match status" value="1"/>
</dbReference>
<dbReference type="PROSITE" id="PS52016">
    <property type="entry name" value="TONB_DEPENDENT_REC_3"/>
    <property type="match status" value="1"/>
</dbReference>
<dbReference type="EMBL" id="BBWV01000001">
    <property type="protein sequence ID" value="GAO42585.1"/>
    <property type="molecule type" value="Genomic_DNA"/>
</dbReference>
<gene>
    <name evidence="9" type="ORF">FPE01S_01_16000</name>
</gene>
<dbReference type="Pfam" id="PF07660">
    <property type="entry name" value="STN"/>
    <property type="match status" value="1"/>
</dbReference>
<keyword evidence="5 7" id="KW-0472">Membrane</keyword>
<evidence type="ECO:0000313" key="10">
    <source>
        <dbReference type="Proteomes" id="UP000033121"/>
    </source>
</evidence>
<dbReference type="InterPro" id="IPR023996">
    <property type="entry name" value="TonB-dep_OMP_SusC/RagA"/>
</dbReference>
<dbReference type="OrthoDB" id="9768177at2"/>
<evidence type="ECO:0000313" key="9">
    <source>
        <dbReference type="EMBL" id="GAO42585.1"/>
    </source>
</evidence>
<evidence type="ECO:0000256" key="3">
    <source>
        <dbReference type="ARBA" id="ARBA00022452"/>
    </source>
</evidence>
<keyword evidence="6 7" id="KW-0998">Cell outer membrane</keyword>
<dbReference type="RefSeq" id="WP_046368249.1">
    <property type="nucleotide sequence ID" value="NZ_BBWV01000001.1"/>
</dbReference>
<feature type="domain" description="Secretin/TonB short N-terminal" evidence="8">
    <location>
        <begin position="59"/>
        <end position="110"/>
    </location>
</feature>
<organism evidence="9 10">
    <name type="scientific">Flavihumibacter petaseus NBRC 106054</name>
    <dbReference type="NCBI Taxonomy" id="1220578"/>
    <lineage>
        <taxon>Bacteria</taxon>
        <taxon>Pseudomonadati</taxon>
        <taxon>Bacteroidota</taxon>
        <taxon>Chitinophagia</taxon>
        <taxon>Chitinophagales</taxon>
        <taxon>Chitinophagaceae</taxon>
        <taxon>Flavihumibacter</taxon>
    </lineage>
</organism>
<evidence type="ECO:0000256" key="7">
    <source>
        <dbReference type="PROSITE-ProRule" id="PRU01360"/>
    </source>
</evidence>